<dbReference type="EMBL" id="LBVV01000032">
    <property type="protein sequence ID" value="KKQ92927.1"/>
    <property type="molecule type" value="Genomic_DNA"/>
</dbReference>
<evidence type="ECO:0000313" key="2">
    <source>
        <dbReference type="EMBL" id="KKQ94149.1"/>
    </source>
</evidence>
<gene>
    <name evidence="2" type="ORF">UT18_C0012G0001</name>
    <name evidence="1" type="ORF">UT18_C0032G0001</name>
</gene>
<feature type="non-terminal residue" evidence="2">
    <location>
        <position position="1"/>
    </location>
</feature>
<reference evidence="2 3" key="1">
    <citation type="journal article" date="2015" name="Nature">
        <title>rRNA introns, odd ribosomes, and small enigmatic genomes across a large radiation of phyla.</title>
        <authorList>
            <person name="Brown C.T."/>
            <person name="Hug L.A."/>
            <person name="Thomas B.C."/>
            <person name="Sharon I."/>
            <person name="Castelle C.J."/>
            <person name="Singh A."/>
            <person name="Wilkins M.J."/>
            <person name="Williams K.H."/>
            <person name="Banfield J.F."/>
        </authorList>
    </citation>
    <scope>NUCLEOTIDE SEQUENCE [LARGE SCALE GENOMIC DNA]</scope>
</reference>
<dbReference type="AlphaFoldDB" id="A0A0G0P7S0"/>
<organism evidence="2 3">
    <name type="scientific">candidate division CPR2 bacterium GW2011_GWC2_39_10</name>
    <dbReference type="NCBI Taxonomy" id="1618345"/>
    <lineage>
        <taxon>Bacteria</taxon>
        <taxon>Bacteria division CPR2</taxon>
    </lineage>
</organism>
<evidence type="ECO:0000313" key="1">
    <source>
        <dbReference type="EMBL" id="KKQ92927.1"/>
    </source>
</evidence>
<comment type="caution">
    <text evidence="2">The sequence shown here is derived from an EMBL/GenBank/DDBJ whole genome shotgun (WGS) entry which is preliminary data.</text>
</comment>
<accession>A0A0G0P7S0</accession>
<sequence length="24" mass="2741">GLINIHRGIKKELKLKIINEILGK</sequence>
<evidence type="ECO:0000313" key="3">
    <source>
        <dbReference type="Proteomes" id="UP000034207"/>
    </source>
</evidence>
<name>A0A0G0P7S0_UNCC2</name>
<proteinExistence type="predicted"/>
<dbReference type="Proteomes" id="UP000034207">
    <property type="component" value="Unassembled WGS sequence"/>
</dbReference>
<protein>
    <submittedName>
        <fullName evidence="2">Uncharacterized protein</fullName>
    </submittedName>
</protein>
<dbReference type="EMBL" id="LBVV01000012">
    <property type="protein sequence ID" value="KKQ94149.1"/>
    <property type="molecule type" value="Genomic_DNA"/>
</dbReference>